<reference evidence="2 3" key="1">
    <citation type="submission" date="2020-09" db="EMBL/GenBank/DDBJ databases">
        <title>De no assembly of potato wild relative species, Solanum commersonii.</title>
        <authorList>
            <person name="Cho K."/>
        </authorList>
    </citation>
    <scope>NUCLEOTIDE SEQUENCE [LARGE SCALE GENOMIC DNA]</scope>
    <source>
        <strain evidence="2">LZ3.2</strain>
        <tissue evidence="2">Leaf</tissue>
    </source>
</reference>
<dbReference type="OrthoDB" id="10578548at2759"/>
<keyword evidence="3" id="KW-1185">Reference proteome</keyword>
<comment type="caution">
    <text evidence="2">The sequence shown here is derived from an EMBL/GenBank/DDBJ whole genome shotgun (WGS) entry which is preliminary data.</text>
</comment>
<organism evidence="2 3">
    <name type="scientific">Solanum commersonii</name>
    <name type="common">Commerson's wild potato</name>
    <name type="synonym">Commerson's nightshade</name>
    <dbReference type="NCBI Taxonomy" id="4109"/>
    <lineage>
        <taxon>Eukaryota</taxon>
        <taxon>Viridiplantae</taxon>
        <taxon>Streptophyta</taxon>
        <taxon>Embryophyta</taxon>
        <taxon>Tracheophyta</taxon>
        <taxon>Spermatophyta</taxon>
        <taxon>Magnoliopsida</taxon>
        <taxon>eudicotyledons</taxon>
        <taxon>Gunneridae</taxon>
        <taxon>Pentapetalae</taxon>
        <taxon>asterids</taxon>
        <taxon>lamiids</taxon>
        <taxon>Solanales</taxon>
        <taxon>Solanaceae</taxon>
        <taxon>Solanoideae</taxon>
        <taxon>Solaneae</taxon>
        <taxon>Solanum</taxon>
    </lineage>
</organism>
<protein>
    <submittedName>
        <fullName evidence="2">Uncharacterized protein</fullName>
    </submittedName>
</protein>
<dbReference type="EMBL" id="JACXVP010000010">
    <property type="protein sequence ID" value="KAG5583589.1"/>
    <property type="molecule type" value="Genomic_DNA"/>
</dbReference>
<sequence length="150" mass="17905">MKQTKVRIRQIEGETRGRRKNMLKPESDSDSDSDFVAQRKKKSTNVDVLETSKHSSRRKTKKDEHELPKPQHLLYHIIIIIVVFKVLMERKKHTHWSSCTNMNVFADLLTVLGQERFQQFLEQTPFGIFYEMHHIKIQCQLLRNMMILEK</sequence>
<feature type="region of interest" description="Disordered" evidence="1">
    <location>
        <begin position="1"/>
        <end position="66"/>
    </location>
</feature>
<accession>A0A9J5X7Y2</accession>
<evidence type="ECO:0000256" key="1">
    <source>
        <dbReference type="SAM" id="MobiDB-lite"/>
    </source>
</evidence>
<name>A0A9J5X7Y2_SOLCO</name>
<dbReference type="AlphaFoldDB" id="A0A9J5X7Y2"/>
<evidence type="ECO:0000313" key="2">
    <source>
        <dbReference type="EMBL" id="KAG5583589.1"/>
    </source>
</evidence>
<dbReference type="Proteomes" id="UP000824120">
    <property type="component" value="Chromosome 10"/>
</dbReference>
<gene>
    <name evidence="2" type="ORF">H5410_054216</name>
</gene>
<proteinExistence type="predicted"/>
<evidence type="ECO:0000313" key="3">
    <source>
        <dbReference type="Proteomes" id="UP000824120"/>
    </source>
</evidence>